<organism evidence="6 7">
    <name type="scientific">Gemmiger gallinarum</name>
    <dbReference type="NCBI Taxonomy" id="2779354"/>
    <lineage>
        <taxon>Bacteria</taxon>
        <taxon>Bacillati</taxon>
        <taxon>Bacillota</taxon>
        <taxon>Clostridia</taxon>
        <taxon>Eubacteriales</taxon>
        <taxon>Gemmiger</taxon>
    </lineage>
</organism>
<comment type="subcellular location">
    <subcellularLocation>
        <location evidence="1">Membrane</location>
        <topology evidence="1">Multi-pass membrane protein</topology>
    </subcellularLocation>
</comment>
<evidence type="ECO:0000313" key="7">
    <source>
        <dbReference type="Proteomes" id="UP000768567"/>
    </source>
</evidence>
<evidence type="ECO:0000256" key="1">
    <source>
        <dbReference type="ARBA" id="ARBA00004141"/>
    </source>
</evidence>
<feature type="transmembrane region" description="Helical" evidence="5">
    <location>
        <begin position="126"/>
        <end position="147"/>
    </location>
</feature>
<keyword evidence="7" id="KW-1185">Reference proteome</keyword>
<protein>
    <submittedName>
        <fullName evidence="6">CvpA family protein</fullName>
    </submittedName>
</protein>
<dbReference type="RefSeq" id="WP_193503179.1">
    <property type="nucleotide sequence ID" value="NZ_JADCKC010000004.1"/>
</dbReference>
<evidence type="ECO:0000256" key="4">
    <source>
        <dbReference type="ARBA" id="ARBA00023136"/>
    </source>
</evidence>
<accession>A0ABR9R6K5</accession>
<feature type="transmembrane region" description="Helical" evidence="5">
    <location>
        <begin position="6"/>
        <end position="22"/>
    </location>
</feature>
<feature type="transmembrane region" description="Helical" evidence="5">
    <location>
        <begin position="168"/>
        <end position="191"/>
    </location>
</feature>
<dbReference type="EMBL" id="JADCKC010000004">
    <property type="protein sequence ID" value="MBE5038728.1"/>
    <property type="molecule type" value="Genomic_DNA"/>
</dbReference>
<dbReference type="InterPro" id="IPR003825">
    <property type="entry name" value="Colicin-V_CvpA"/>
</dbReference>
<sequence length="226" mass="24099">MPLSFGLIYDLVFVIILVITALHGRRQGLLSGLVGLAGAVLGVLGAVWAAGELAPVIYTDHIGVAVGQTVTDALTTQGENLPAVMEQYLGFLPKELYDQVAGQLQLALESSSADISQQVVAALEPIFLPLLQAIIFLVLCTVIRWVFRLLAKLLRGCNDLPIVGGLNQTLGLLLGLVTGALDCWMLSLLMWGASSVTGGTLTWLAPDVLSGSFLYRFFTGFNPFLL</sequence>
<evidence type="ECO:0000313" key="6">
    <source>
        <dbReference type="EMBL" id="MBE5038728.1"/>
    </source>
</evidence>
<comment type="caution">
    <text evidence="6">The sequence shown here is derived from an EMBL/GenBank/DDBJ whole genome shotgun (WGS) entry which is preliminary data.</text>
</comment>
<name>A0ABR9R6K5_9FIRM</name>
<proteinExistence type="predicted"/>
<evidence type="ECO:0000256" key="2">
    <source>
        <dbReference type="ARBA" id="ARBA00022692"/>
    </source>
</evidence>
<keyword evidence="3 5" id="KW-1133">Transmembrane helix</keyword>
<evidence type="ECO:0000256" key="3">
    <source>
        <dbReference type="ARBA" id="ARBA00022989"/>
    </source>
</evidence>
<gene>
    <name evidence="6" type="ORF">INF35_13110</name>
</gene>
<keyword evidence="4 5" id="KW-0472">Membrane</keyword>
<reference evidence="6 7" key="1">
    <citation type="submission" date="2020-10" db="EMBL/GenBank/DDBJ databases">
        <title>ChiBAC.</title>
        <authorList>
            <person name="Zenner C."/>
            <person name="Hitch T.C.A."/>
            <person name="Clavel T."/>
        </authorList>
    </citation>
    <scope>NUCLEOTIDE SEQUENCE [LARGE SCALE GENOMIC DNA]</scope>
    <source>
        <strain evidence="6 7">DSM 109015</strain>
    </source>
</reference>
<dbReference type="Proteomes" id="UP000768567">
    <property type="component" value="Unassembled WGS sequence"/>
</dbReference>
<feature type="transmembrane region" description="Helical" evidence="5">
    <location>
        <begin position="29"/>
        <end position="50"/>
    </location>
</feature>
<keyword evidence="2 5" id="KW-0812">Transmembrane</keyword>
<dbReference type="Pfam" id="PF02674">
    <property type="entry name" value="Colicin_V"/>
    <property type="match status" value="1"/>
</dbReference>
<evidence type="ECO:0000256" key="5">
    <source>
        <dbReference type="SAM" id="Phobius"/>
    </source>
</evidence>